<evidence type="ECO:0000256" key="12">
    <source>
        <dbReference type="PIRSR" id="PIRSR611863-3"/>
    </source>
</evidence>
<evidence type="ECO:0000256" key="1">
    <source>
        <dbReference type="ARBA" id="ARBA00005135"/>
    </source>
</evidence>
<keyword evidence="6" id="KW-0460">Magnesium</keyword>
<evidence type="ECO:0000256" key="2">
    <source>
        <dbReference type="ARBA" id="ARBA00012640"/>
    </source>
</evidence>
<feature type="binding site" evidence="12">
    <location>
        <position position="152"/>
    </location>
    <ligand>
        <name>Mg(2+)</name>
        <dbReference type="ChEBI" id="CHEBI:18420"/>
    </ligand>
</feature>
<feature type="binding site" evidence="11">
    <location>
        <position position="15"/>
    </location>
    <ligand>
        <name>substrate</name>
    </ligand>
</feature>
<evidence type="ECO:0000256" key="3">
    <source>
        <dbReference type="ARBA" id="ARBA00022605"/>
    </source>
</evidence>
<dbReference type="NCBIfam" id="NF010109">
    <property type="entry name" value="PRK13582.1"/>
    <property type="match status" value="1"/>
</dbReference>
<dbReference type="EC" id="3.1.3.3" evidence="2"/>
<feature type="binding site" evidence="11">
    <location>
        <begin position="90"/>
        <end position="91"/>
    </location>
    <ligand>
        <name>substrate</name>
    </ligand>
</feature>
<keyword evidence="5" id="KW-0378">Hydrolase</keyword>
<dbReference type="GO" id="GO:0005737">
    <property type="term" value="C:cytoplasm"/>
    <property type="evidence" value="ECO:0007669"/>
    <property type="project" value="TreeGrafter"/>
</dbReference>
<comment type="catalytic activity">
    <reaction evidence="8">
        <text>O-phospho-L-serine + H2O = L-serine + phosphate</text>
        <dbReference type="Rhea" id="RHEA:21208"/>
        <dbReference type="ChEBI" id="CHEBI:15377"/>
        <dbReference type="ChEBI" id="CHEBI:33384"/>
        <dbReference type="ChEBI" id="CHEBI:43474"/>
        <dbReference type="ChEBI" id="CHEBI:57524"/>
        <dbReference type="EC" id="3.1.3.3"/>
    </reaction>
</comment>
<dbReference type="NCBIfam" id="TIGR02137">
    <property type="entry name" value="HSK-PSP"/>
    <property type="match status" value="1"/>
</dbReference>
<feature type="binding site" evidence="11">
    <location>
        <position position="133"/>
    </location>
    <ligand>
        <name>substrate</name>
    </ligand>
</feature>
<dbReference type="PANTHER" id="PTHR43344">
    <property type="entry name" value="PHOSPHOSERINE PHOSPHATASE"/>
    <property type="match status" value="1"/>
</dbReference>
<proteinExistence type="predicted"/>
<keyword evidence="13" id="KW-0808">Transferase</keyword>
<feature type="binding site" evidence="11">
    <location>
        <position position="46"/>
    </location>
    <ligand>
        <name>substrate</name>
    </ligand>
</feature>
<sequence>MEIACLDLEGVLIPEIWINFAKRTGIEELKATTRDIPDYDVLMTQRLRILKEHQLGLPDIQEVIDGMGPLEGAGEFLDWLRERFQVVILSDTFYEFAAPLMRQLGHPTLLCHRLGVDANGFVTDYHLRQVNPKRQAVLAFKSLYYRVIAAGDSYNDTTMLAEADRGILFRPPQNVIDEFPQYPVANDYQAFRRAFIEASERDLAL</sequence>
<dbReference type="GO" id="GO:0016740">
    <property type="term" value="F:transferase activity"/>
    <property type="evidence" value="ECO:0007669"/>
    <property type="project" value="UniProtKB-KW"/>
</dbReference>
<keyword evidence="3" id="KW-0028">Amino-acid biosynthesis</keyword>
<evidence type="ECO:0000256" key="11">
    <source>
        <dbReference type="PIRSR" id="PIRSR611863-2"/>
    </source>
</evidence>
<comment type="catalytic activity">
    <reaction evidence="9">
        <text>O-phospho-D-serine + H2O = D-serine + phosphate</text>
        <dbReference type="Rhea" id="RHEA:24873"/>
        <dbReference type="ChEBI" id="CHEBI:15377"/>
        <dbReference type="ChEBI" id="CHEBI:35247"/>
        <dbReference type="ChEBI" id="CHEBI:43474"/>
        <dbReference type="ChEBI" id="CHEBI:58680"/>
        <dbReference type="EC" id="3.1.3.3"/>
    </reaction>
</comment>
<name>A0A657Q596_9GAMM</name>
<dbReference type="Gene3D" id="3.90.1470.10">
    <property type="entry name" value="thrh gene product, domain 2"/>
    <property type="match status" value="1"/>
</dbReference>
<feature type="binding site" evidence="12">
    <location>
        <position position="7"/>
    </location>
    <ligand>
        <name>Mg(2+)</name>
        <dbReference type="ChEBI" id="CHEBI:18420"/>
    </ligand>
</feature>
<comment type="cofactor">
    <cofactor evidence="12">
        <name>Mg(2+)</name>
        <dbReference type="ChEBI" id="CHEBI:18420"/>
    </cofactor>
    <text evidence="12">Binds 1 Mg(2+) ion per subunit.</text>
</comment>
<feature type="binding site" evidence="11">
    <location>
        <position position="155"/>
    </location>
    <ligand>
        <name>substrate</name>
    </ligand>
</feature>
<comment type="caution">
    <text evidence="13">The sequence shown here is derived from an EMBL/GenBank/DDBJ whole genome shotgun (WGS) entry which is preliminary data.</text>
</comment>
<evidence type="ECO:0000256" key="8">
    <source>
        <dbReference type="ARBA" id="ARBA00048138"/>
    </source>
</evidence>
<evidence type="ECO:0000313" key="14">
    <source>
        <dbReference type="Proteomes" id="UP000250928"/>
    </source>
</evidence>
<dbReference type="Gene3D" id="3.40.50.1000">
    <property type="entry name" value="HAD superfamily/HAD-like"/>
    <property type="match status" value="1"/>
</dbReference>
<dbReference type="InterPro" id="IPR023214">
    <property type="entry name" value="HAD_sf"/>
</dbReference>
<dbReference type="GO" id="GO:0000287">
    <property type="term" value="F:magnesium ion binding"/>
    <property type="evidence" value="ECO:0007669"/>
    <property type="project" value="TreeGrafter"/>
</dbReference>
<organism evidence="13 14">
    <name type="scientific">Candidatus Sedimenticola endophacoides</name>
    <dbReference type="NCBI Taxonomy" id="2548426"/>
    <lineage>
        <taxon>Bacteria</taxon>
        <taxon>Pseudomonadati</taxon>
        <taxon>Pseudomonadota</taxon>
        <taxon>Gammaproteobacteria</taxon>
        <taxon>Chromatiales</taxon>
        <taxon>Sedimenticolaceae</taxon>
        <taxon>Sedimenticola</taxon>
    </lineage>
</organism>
<dbReference type="InterPro" id="IPR050582">
    <property type="entry name" value="HAD-like_SerB"/>
</dbReference>
<accession>A0A657Q596</accession>
<feature type="active site" description="Proton donor" evidence="10">
    <location>
        <position position="9"/>
    </location>
</feature>
<evidence type="ECO:0000256" key="6">
    <source>
        <dbReference type="ARBA" id="ARBA00022842"/>
    </source>
</evidence>
<dbReference type="AlphaFoldDB" id="A0A657Q596"/>
<dbReference type="InterPro" id="IPR036412">
    <property type="entry name" value="HAD-like_sf"/>
</dbReference>
<dbReference type="SUPFAM" id="SSF56784">
    <property type="entry name" value="HAD-like"/>
    <property type="match status" value="1"/>
</dbReference>
<evidence type="ECO:0000256" key="4">
    <source>
        <dbReference type="ARBA" id="ARBA00022723"/>
    </source>
</evidence>
<dbReference type="PANTHER" id="PTHR43344:SF2">
    <property type="entry name" value="PHOSPHOSERINE PHOSPHATASE"/>
    <property type="match status" value="1"/>
</dbReference>
<evidence type="ECO:0000256" key="7">
    <source>
        <dbReference type="ARBA" id="ARBA00023299"/>
    </source>
</evidence>
<feature type="active site" description="Nucleophile" evidence="10">
    <location>
        <position position="7"/>
    </location>
</feature>
<evidence type="ECO:0000313" key="13">
    <source>
        <dbReference type="EMBL" id="PUE04241.1"/>
    </source>
</evidence>
<dbReference type="GO" id="GO:0006564">
    <property type="term" value="P:L-serine biosynthetic process"/>
    <property type="evidence" value="ECO:0007669"/>
    <property type="project" value="UniProtKB-KW"/>
</dbReference>
<keyword evidence="7" id="KW-0718">Serine biosynthesis</keyword>
<reference evidence="13 14" key="1">
    <citation type="submission" date="2018-01" db="EMBL/GenBank/DDBJ databases">
        <title>Novel co-symbiosis in the lucinid bivalve Phacoides pectinatus.</title>
        <authorList>
            <person name="Lim S.J."/>
            <person name="Davis B.G."/>
            <person name="Gill D.E."/>
            <person name="Engel A.S."/>
            <person name="Anderson L.C."/>
            <person name="Campbell B.J."/>
        </authorList>
    </citation>
    <scope>NUCLEOTIDE SEQUENCE [LARGE SCALE GENOMIC DNA]</scope>
    <source>
        <strain evidence="13">N3_P5</strain>
    </source>
</reference>
<evidence type="ECO:0000256" key="9">
    <source>
        <dbReference type="ARBA" id="ARBA00048523"/>
    </source>
</evidence>
<comment type="pathway">
    <text evidence="1">Amino-acid biosynthesis; L-serine biosynthesis; L-serine from 3-phospho-D-glycerate: step 3/3.</text>
</comment>
<gene>
    <name evidence="13" type="ORF">C3L24_03550</name>
</gene>
<dbReference type="GO" id="GO:0036424">
    <property type="term" value="F:L-phosphoserine phosphatase activity"/>
    <property type="evidence" value="ECO:0007669"/>
    <property type="project" value="TreeGrafter"/>
</dbReference>
<keyword evidence="4" id="KW-0479">Metal-binding</keyword>
<dbReference type="InterPro" id="IPR011863">
    <property type="entry name" value="HSK-PSP"/>
</dbReference>
<dbReference type="Pfam" id="PF00702">
    <property type="entry name" value="Hydrolase"/>
    <property type="match status" value="1"/>
</dbReference>
<protein>
    <recommendedName>
        <fullName evidence="2">phosphoserine phosphatase</fullName>
        <ecNumber evidence="2">3.1.3.3</ecNumber>
    </recommendedName>
</protein>
<dbReference type="Proteomes" id="UP000250928">
    <property type="component" value="Unassembled WGS sequence"/>
</dbReference>
<dbReference type="EMBL" id="PQCO01000133">
    <property type="protein sequence ID" value="PUE04241.1"/>
    <property type="molecule type" value="Genomic_DNA"/>
</dbReference>
<evidence type="ECO:0000256" key="10">
    <source>
        <dbReference type="PIRSR" id="PIRSR611863-1"/>
    </source>
</evidence>
<feature type="binding site" evidence="12">
    <location>
        <position position="9"/>
    </location>
    <ligand>
        <name>Mg(2+)</name>
        <dbReference type="ChEBI" id="CHEBI:18420"/>
    </ligand>
</feature>
<evidence type="ECO:0000256" key="5">
    <source>
        <dbReference type="ARBA" id="ARBA00022801"/>
    </source>
</evidence>